<name>A0A4Q7V5W5_PSEST</name>
<keyword evidence="2" id="KW-0812">Transmembrane</keyword>
<feature type="compositionally biased region" description="Basic and acidic residues" evidence="1">
    <location>
        <begin position="521"/>
        <end position="531"/>
    </location>
</feature>
<comment type="caution">
    <text evidence="3">The sequence shown here is derived from an EMBL/GenBank/DDBJ whole genome shotgun (WGS) entry which is preliminary data.</text>
</comment>
<evidence type="ECO:0000313" key="3">
    <source>
        <dbReference type="EMBL" id="RZT89128.1"/>
    </source>
</evidence>
<evidence type="ECO:0000313" key="4">
    <source>
        <dbReference type="Proteomes" id="UP000291591"/>
    </source>
</evidence>
<gene>
    <name evidence="3" type="ORF">EV383_6085</name>
</gene>
<dbReference type="Proteomes" id="UP000291591">
    <property type="component" value="Unassembled WGS sequence"/>
</dbReference>
<feature type="transmembrane region" description="Helical" evidence="2">
    <location>
        <begin position="376"/>
        <end position="398"/>
    </location>
</feature>
<sequence>MIGAADPTGGAGLWPVLLIVAAAVWAGLRKARRARGETPDPRRRRRGYSLLVVAALVGGSILMGSPAMAQPLDCKQAPEPDRPGTGLVGSLDGPSALHGEAGSVYEEVGYAGMVWHNYDLGCAASGVLNPSVTTDTWLGNQTFNLAKLTVGGVNWAHYLIAEGGSVFAPLDDVISTATRAMYETVFTTWVGIALVAFAVILLVLAMRGDLARQAQRAGIGVFALLIASAAYLAPVDWSKAADGLLLDGVTQMQEGFLGQIGLGTRDTLPTVLVDQVAYRNWLRGTFGSPDVPQAQEMGRDLLRAQAFTIDEVDQRQDNSELAERKKSDYAALADRMGDRYSYFTGASGSRIGAGMLAAIEAVCIALFQLLSKVLVLVAMLIIRLMVITAPAIAVVALLKPEVIPALLRVGGAAIVNTLVVGALAGLHALLVVSLFRPGANIDLWLALLVTGVVTIVLWAVARPFRRLVSMVSLTREQFGGIVPGVADGPTARMWQRMRGSGGDTADRQSRWWSERSGGTGDVDRDAVRPEAETVAGPAGPGARSWRRRPASPSPEAGRPTGVIAEPRRGALPVGGQSRTAGTGGFPGRTDPGEVDDRSIYRRSDSPRRAGQPVPVSPELVDGVPVYKIYRPRAARTADGSTWSRRAD</sequence>
<keyword evidence="2" id="KW-0472">Membrane</keyword>
<keyword evidence="4" id="KW-1185">Reference proteome</keyword>
<accession>A0A4Q7V5W5</accession>
<reference evidence="3 4" key="1">
    <citation type="submission" date="2019-02" db="EMBL/GenBank/DDBJ databases">
        <title>Sequencing the genomes of 1000 actinobacteria strains.</title>
        <authorList>
            <person name="Klenk H.-P."/>
        </authorList>
    </citation>
    <scope>NUCLEOTIDE SEQUENCE [LARGE SCALE GENOMIC DNA]</scope>
    <source>
        <strain evidence="3 4">DSM 45779</strain>
    </source>
</reference>
<evidence type="ECO:0000256" key="2">
    <source>
        <dbReference type="SAM" id="Phobius"/>
    </source>
</evidence>
<feature type="transmembrane region" description="Helical" evidence="2">
    <location>
        <begin position="186"/>
        <end position="206"/>
    </location>
</feature>
<evidence type="ECO:0008006" key="5">
    <source>
        <dbReference type="Google" id="ProtNLM"/>
    </source>
</evidence>
<protein>
    <recommendedName>
        <fullName evidence="5">TrbL/VirB6 plasmid conjugal transfer protein</fullName>
    </recommendedName>
</protein>
<feature type="transmembrane region" description="Helical" evidence="2">
    <location>
        <begin position="48"/>
        <end position="69"/>
    </location>
</feature>
<dbReference type="AlphaFoldDB" id="A0A4Q7V5W5"/>
<evidence type="ECO:0000256" key="1">
    <source>
        <dbReference type="SAM" id="MobiDB-lite"/>
    </source>
</evidence>
<organism evidence="3 4">
    <name type="scientific">Pseudonocardia sediminis</name>
    <dbReference type="NCBI Taxonomy" id="1397368"/>
    <lineage>
        <taxon>Bacteria</taxon>
        <taxon>Bacillati</taxon>
        <taxon>Actinomycetota</taxon>
        <taxon>Actinomycetes</taxon>
        <taxon>Pseudonocardiales</taxon>
        <taxon>Pseudonocardiaceae</taxon>
        <taxon>Pseudonocardia</taxon>
    </lineage>
</organism>
<keyword evidence="2" id="KW-1133">Transmembrane helix</keyword>
<feature type="transmembrane region" description="Helical" evidence="2">
    <location>
        <begin position="441"/>
        <end position="461"/>
    </location>
</feature>
<feature type="region of interest" description="Disordered" evidence="1">
    <location>
        <begin position="494"/>
        <end position="619"/>
    </location>
</feature>
<dbReference type="RefSeq" id="WP_242623371.1">
    <property type="nucleotide sequence ID" value="NZ_SHKL01000001.1"/>
</dbReference>
<feature type="compositionally biased region" description="Basic and acidic residues" evidence="1">
    <location>
        <begin position="504"/>
        <end position="513"/>
    </location>
</feature>
<feature type="transmembrane region" description="Helical" evidence="2">
    <location>
        <begin position="410"/>
        <end position="435"/>
    </location>
</feature>
<dbReference type="EMBL" id="SHKL01000001">
    <property type="protein sequence ID" value="RZT89128.1"/>
    <property type="molecule type" value="Genomic_DNA"/>
</dbReference>
<feature type="transmembrane region" description="Helical" evidence="2">
    <location>
        <begin position="12"/>
        <end position="28"/>
    </location>
</feature>
<proteinExistence type="predicted"/>
<feature type="compositionally biased region" description="Basic and acidic residues" evidence="1">
    <location>
        <begin position="590"/>
        <end position="607"/>
    </location>
</feature>
<feature type="transmembrane region" description="Helical" evidence="2">
    <location>
        <begin position="351"/>
        <end position="370"/>
    </location>
</feature>